<dbReference type="AlphaFoldDB" id="A0A518EVC6"/>
<proteinExistence type="predicted"/>
<protein>
    <submittedName>
        <fullName evidence="1">Uncharacterized protein</fullName>
    </submittedName>
</protein>
<name>A0A518EVC6_9BACT</name>
<dbReference type="Proteomes" id="UP000320390">
    <property type="component" value="Chromosome"/>
</dbReference>
<evidence type="ECO:0000313" key="2">
    <source>
        <dbReference type="Proteomes" id="UP000320390"/>
    </source>
</evidence>
<keyword evidence="2" id="KW-1185">Reference proteome</keyword>
<organism evidence="1 2">
    <name type="scientific">Saltatorellus ferox</name>
    <dbReference type="NCBI Taxonomy" id="2528018"/>
    <lineage>
        <taxon>Bacteria</taxon>
        <taxon>Pseudomonadati</taxon>
        <taxon>Planctomycetota</taxon>
        <taxon>Planctomycetia</taxon>
        <taxon>Planctomycetia incertae sedis</taxon>
        <taxon>Saltatorellus</taxon>
    </lineage>
</organism>
<sequence>MNALDFVGFERAGRQELGAIERAARHIDAVQVEGVVVDIGFER</sequence>
<dbReference type="EMBL" id="CP036434">
    <property type="protein sequence ID" value="QDV08008.1"/>
    <property type="molecule type" value="Genomic_DNA"/>
</dbReference>
<gene>
    <name evidence="1" type="ORF">Poly30_35440</name>
</gene>
<reference evidence="1 2" key="1">
    <citation type="submission" date="2019-02" db="EMBL/GenBank/DDBJ databases">
        <title>Deep-cultivation of Planctomycetes and their phenomic and genomic characterization uncovers novel biology.</title>
        <authorList>
            <person name="Wiegand S."/>
            <person name="Jogler M."/>
            <person name="Boedeker C."/>
            <person name="Pinto D."/>
            <person name="Vollmers J."/>
            <person name="Rivas-Marin E."/>
            <person name="Kohn T."/>
            <person name="Peeters S.H."/>
            <person name="Heuer A."/>
            <person name="Rast P."/>
            <person name="Oberbeckmann S."/>
            <person name="Bunk B."/>
            <person name="Jeske O."/>
            <person name="Meyerdierks A."/>
            <person name="Storesund J.E."/>
            <person name="Kallscheuer N."/>
            <person name="Luecker S."/>
            <person name="Lage O.M."/>
            <person name="Pohl T."/>
            <person name="Merkel B.J."/>
            <person name="Hornburger P."/>
            <person name="Mueller R.-W."/>
            <person name="Bruemmer F."/>
            <person name="Labrenz M."/>
            <person name="Spormann A.M."/>
            <person name="Op den Camp H."/>
            <person name="Overmann J."/>
            <person name="Amann R."/>
            <person name="Jetten M.S.M."/>
            <person name="Mascher T."/>
            <person name="Medema M.H."/>
            <person name="Devos D.P."/>
            <person name="Kaster A.-K."/>
            <person name="Ovreas L."/>
            <person name="Rohde M."/>
            <person name="Galperin M.Y."/>
            <person name="Jogler C."/>
        </authorList>
    </citation>
    <scope>NUCLEOTIDE SEQUENCE [LARGE SCALE GENOMIC DNA]</scope>
    <source>
        <strain evidence="1 2">Poly30</strain>
    </source>
</reference>
<accession>A0A518EVC6</accession>
<evidence type="ECO:0000313" key="1">
    <source>
        <dbReference type="EMBL" id="QDV08008.1"/>
    </source>
</evidence>